<dbReference type="OrthoDB" id="9784774at2"/>
<dbReference type="InterPro" id="IPR001736">
    <property type="entry name" value="PLipase_D/transphosphatidylase"/>
</dbReference>
<dbReference type="InterPro" id="IPR006935">
    <property type="entry name" value="Helicase/UvrB_N"/>
</dbReference>
<dbReference type="EMBL" id="CP036275">
    <property type="protein sequence ID" value="QDU40943.1"/>
    <property type="molecule type" value="Genomic_DNA"/>
</dbReference>
<dbReference type="Pfam" id="PF04851">
    <property type="entry name" value="ResIII"/>
    <property type="match status" value="1"/>
</dbReference>
<dbReference type="InterPro" id="IPR027417">
    <property type="entry name" value="P-loop_NTPase"/>
</dbReference>
<gene>
    <name evidence="4" type="ORF">Mal4_53060</name>
</gene>
<accession>A0A517ZEL1</accession>
<dbReference type="PANTHER" id="PTHR47962:SF7">
    <property type="entry name" value="MITOCHONDRIAL ATP-DEPENDENT HELICASE IRC3-RELATED"/>
    <property type="match status" value="1"/>
</dbReference>
<dbReference type="Pfam" id="PF00271">
    <property type="entry name" value="Helicase_C"/>
    <property type="match status" value="1"/>
</dbReference>
<evidence type="ECO:0000259" key="1">
    <source>
        <dbReference type="PROSITE" id="PS50035"/>
    </source>
</evidence>
<dbReference type="CDD" id="cd18032">
    <property type="entry name" value="DEXHc_RE_I_III_res"/>
    <property type="match status" value="1"/>
</dbReference>
<dbReference type="SMART" id="SM00490">
    <property type="entry name" value="HELICc"/>
    <property type="match status" value="1"/>
</dbReference>
<dbReference type="Gene3D" id="3.30.870.10">
    <property type="entry name" value="Endonuclease Chain A"/>
    <property type="match status" value="1"/>
</dbReference>
<keyword evidence="5" id="KW-1185">Reference proteome</keyword>
<reference evidence="4 5" key="1">
    <citation type="submission" date="2019-02" db="EMBL/GenBank/DDBJ databases">
        <title>Deep-cultivation of Planctomycetes and their phenomic and genomic characterization uncovers novel biology.</title>
        <authorList>
            <person name="Wiegand S."/>
            <person name="Jogler M."/>
            <person name="Boedeker C."/>
            <person name="Pinto D."/>
            <person name="Vollmers J."/>
            <person name="Rivas-Marin E."/>
            <person name="Kohn T."/>
            <person name="Peeters S.H."/>
            <person name="Heuer A."/>
            <person name="Rast P."/>
            <person name="Oberbeckmann S."/>
            <person name="Bunk B."/>
            <person name="Jeske O."/>
            <person name="Meyerdierks A."/>
            <person name="Storesund J.E."/>
            <person name="Kallscheuer N."/>
            <person name="Luecker S."/>
            <person name="Lage O.M."/>
            <person name="Pohl T."/>
            <person name="Merkel B.J."/>
            <person name="Hornburger P."/>
            <person name="Mueller R.-W."/>
            <person name="Bruemmer F."/>
            <person name="Labrenz M."/>
            <person name="Spormann A.M."/>
            <person name="Op den Camp H."/>
            <person name="Overmann J."/>
            <person name="Amann R."/>
            <person name="Jetten M.S.M."/>
            <person name="Mascher T."/>
            <person name="Medema M.H."/>
            <person name="Devos D.P."/>
            <person name="Kaster A.-K."/>
            <person name="Ovreas L."/>
            <person name="Rohde M."/>
            <person name="Galperin M.Y."/>
            <person name="Jogler C."/>
        </authorList>
    </citation>
    <scope>NUCLEOTIDE SEQUENCE [LARGE SCALE GENOMIC DNA]</scope>
    <source>
        <strain evidence="4 5">Mal4</strain>
    </source>
</reference>
<dbReference type="CDD" id="cd18799">
    <property type="entry name" value="SF2_C_EcoAI-like"/>
    <property type="match status" value="1"/>
</dbReference>
<dbReference type="AlphaFoldDB" id="A0A517ZEL1"/>
<dbReference type="PROSITE" id="PS50035">
    <property type="entry name" value="PLD"/>
    <property type="match status" value="1"/>
</dbReference>
<evidence type="ECO:0000259" key="3">
    <source>
        <dbReference type="PROSITE" id="PS51194"/>
    </source>
</evidence>
<dbReference type="InterPro" id="IPR014001">
    <property type="entry name" value="Helicase_ATP-bd"/>
</dbReference>
<dbReference type="SMART" id="SM00487">
    <property type="entry name" value="DEXDc"/>
    <property type="match status" value="1"/>
</dbReference>
<dbReference type="GO" id="GO:0005524">
    <property type="term" value="F:ATP binding"/>
    <property type="evidence" value="ECO:0007669"/>
    <property type="project" value="InterPro"/>
</dbReference>
<sequence length="1045" mass="118601">MTSRANALVPGLYDQLVTDALQVQLDRLPADYVHEIKRLDAEESHSSLADFLRHYLEEKLRVCRGPQGVETQRRIVERVIDVIETEIGGTPEAANGLPEPLATLKSVSYVTESRFSKRPDTPLSRSALLTGTRVDPSLASQLGHEISSCDRVDILCSFIKWSGLRLLIDELRSLASKSAPGRPRIRVITTSYMGATDVRAIDALSELPNTEIRVSYDTKRTRLHAKAYIFHRETGFGSAYVGSANMSRSALSEGLEWTTKVSQHELPHLWEKITGTFETYWADDEFEEYSSASHTMLARALQQERTKGTDTAASVQFDIHPYPFQQEILDTLAAERDLHGKDRHLVVAATGTGKTVIAAFDYLRVCRSTGSKPSLLFIAHREEILQQAQETFRTILRDQNFGDLCVGQHAPQQRQHLFCSIQSYNSRGLWQLPRDHFAHVVVDEFHHAAAQSYERLLSHVSPRILVGLTATPERTDGLDVLKWFGGATSAEIRLPDAINRRLLCPFQYFGVADSVDLSEVKWQRGAYMTSDLDRVLTGNDVRARLVVDKVREIVLDPLQARGLGFCVSVAHAQFMAEHFTRNRIPSVALSGDTDKEERFSAQQKLRSREINFIFTVDLYNEGVDLPEVDTILFLRPTESLTVYLQQFGRGLRLHEEKDYLTVLDFIGEHRREFRFAPRLRALCTDSSAALETEIEHGMPHLPSGCFVKLERVAKQRVLKNIRDALKVGRSSITRPLRELEAELGRTPRIDDCLARLELTLDQLLRRGMWSRLLAKAGLSPEPDIPDEELLARGWQRLSHINDPRQLQHLLEYLQNLNGGLPTAAEERCLVEMLHVTLWGKEGLQWTLGDAHRRLQNNPGAIGDLRELFRYLREQTRVRSAGQLPTLSGPLTIHASYTRDEALVALGHWSMSNRPAFREGTIHLDERNVHAMFVTLLKTEEQYSPTTMYEDYLISPQQFHWQTQSRTSATSPLAQRYFNHKPEGTTPLLFVRERKRLPSGRTSPYVFLGPCEYVSHEGSTPVNIIWKLEHEVPARLVRVFATQRAS</sequence>
<dbReference type="GO" id="GO:0016887">
    <property type="term" value="F:ATP hydrolysis activity"/>
    <property type="evidence" value="ECO:0007669"/>
    <property type="project" value="TreeGrafter"/>
</dbReference>
<dbReference type="Pfam" id="PF11907">
    <property type="entry name" value="DUF3427"/>
    <property type="match status" value="1"/>
</dbReference>
<dbReference type="InterPro" id="IPR001650">
    <property type="entry name" value="Helicase_C-like"/>
</dbReference>
<dbReference type="KEGG" id="mri:Mal4_53060"/>
<dbReference type="SUPFAM" id="SSF56024">
    <property type="entry name" value="Phospholipase D/nuclease"/>
    <property type="match status" value="1"/>
</dbReference>
<dbReference type="PANTHER" id="PTHR47962">
    <property type="entry name" value="ATP-DEPENDENT HELICASE LHR-RELATED-RELATED"/>
    <property type="match status" value="1"/>
</dbReference>
<dbReference type="SUPFAM" id="SSF52540">
    <property type="entry name" value="P-loop containing nucleoside triphosphate hydrolases"/>
    <property type="match status" value="1"/>
</dbReference>
<dbReference type="RefSeq" id="WP_145372181.1">
    <property type="nucleotide sequence ID" value="NZ_CP036275.1"/>
</dbReference>
<evidence type="ECO:0000313" key="4">
    <source>
        <dbReference type="EMBL" id="QDU40943.1"/>
    </source>
</evidence>
<dbReference type="REBASE" id="356601">
    <property type="entry name" value="PbaMal4ORF53060P"/>
</dbReference>
<evidence type="ECO:0000259" key="2">
    <source>
        <dbReference type="PROSITE" id="PS51192"/>
    </source>
</evidence>
<feature type="domain" description="Helicase ATP-binding" evidence="2">
    <location>
        <begin position="335"/>
        <end position="490"/>
    </location>
</feature>
<dbReference type="Proteomes" id="UP000320496">
    <property type="component" value="Chromosome"/>
</dbReference>
<dbReference type="InterPro" id="IPR052511">
    <property type="entry name" value="ATP-dep_Helicase"/>
</dbReference>
<dbReference type="PROSITE" id="PS51194">
    <property type="entry name" value="HELICASE_CTER"/>
    <property type="match status" value="1"/>
</dbReference>
<feature type="domain" description="PLD phosphodiesterase" evidence="1">
    <location>
        <begin position="219"/>
        <end position="250"/>
    </location>
</feature>
<dbReference type="GO" id="GO:0003677">
    <property type="term" value="F:DNA binding"/>
    <property type="evidence" value="ECO:0007669"/>
    <property type="project" value="InterPro"/>
</dbReference>
<proteinExistence type="predicted"/>
<dbReference type="Pfam" id="PF13091">
    <property type="entry name" value="PLDc_2"/>
    <property type="match status" value="1"/>
</dbReference>
<dbReference type="InterPro" id="IPR021835">
    <property type="entry name" value="DUF3427"/>
</dbReference>
<dbReference type="PROSITE" id="PS51192">
    <property type="entry name" value="HELICASE_ATP_BIND_1"/>
    <property type="match status" value="1"/>
</dbReference>
<evidence type="ECO:0000313" key="5">
    <source>
        <dbReference type="Proteomes" id="UP000320496"/>
    </source>
</evidence>
<protein>
    <submittedName>
        <fullName evidence="4">Type I restriction enzyme EcoKI subunit R</fullName>
    </submittedName>
</protein>
<dbReference type="InterPro" id="IPR025202">
    <property type="entry name" value="PLD-like_dom"/>
</dbReference>
<dbReference type="CDD" id="cd09203">
    <property type="entry name" value="PLDc_N_DEXD_b1"/>
    <property type="match status" value="1"/>
</dbReference>
<name>A0A517ZEL1_9PLAN</name>
<dbReference type="Gene3D" id="3.40.50.300">
    <property type="entry name" value="P-loop containing nucleotide triphosphate hydrolases"/>
    <property type="match status" value="2"/>
</dbReference>
<dbReference type="GO" id="GO:0006793">
    <property type="term" value="P:phosphorus metabolic process"/>
    <property type="evidence" value="ECO:0007669"/>
    <property type="project" value="UniProtKB-ARBA"/>
</dbReference>
<organism evidence="4 5">
    <name type="scientific">Maioricimonas rarisocia</name>
    <dbReference type="NCBI Taxonomy" id="2528026"/>
    <lineage>
        <taxon>Bacteria</taxon>
        <taxon>Pseudomonadati</taxon>
        <taxon>Planctomycetota</taxon>
        <taxon>Planctomycetia</taxon>
        <taxon>Planctomycetales</taxon>
        <taxon>Planctomycetaceae</taxon>
        <taxon>Maioricimonas</taxon>
    </lineage>
</organism>
<feature type="domain" description="Helicase C-terminal" evidence="3">
    <location>
        <begin position="549"/>
        <end position="713"/>
    </location>
</feature>